<evidence type="ECO:0000313" key="4">
    <source>
        <dbReference type="Proteomes" id="UP000076078"/>
    </source>
</evidence>
<dbReference type="FunCoup" id="A0A152A237">
    <property type="interactions" value="111"/>
</dbReference>
<feature type="domain" description="Iron hydrogenase small subunit" evidence="2">
    <location>
        <begin position="422"/>
        <end position="479"/>
    </location>
</feature>
<dbReference type="Gene3D" id="3.40.950.10">
    <property type="entry name" value="Fe-only Hydrogenase (Larger Subunit), Chain L, domain 3"/>
    <property type="match status" value="1"/>
</dbReference>
<dbReference type="InParanoid" id="A0A152A237"/>
<organism evidence="3 4">
    <name type="scientific">Tieghemostelium lacteum</name>
    <name type="common">Slime mold</name>
    <name type="synonym">Dictyostelium lacteum</name>
    <dbReference type="NCBI Taxonomy" id="361077"/>
    <lineage>
        <taxon>Eukaryota</taxon>
        <taxon>Amoebozoa</taxon>
        <taxon>Evosea</taxon>
        <taxon>Eumycetozoa</taxon>
        <taxon>Dictyostelia</taxon>
        <taxon>Dictyosteliales</taxon>
        <taxon>Raperosteliaceae</taxon>
        <taxon>Tieghemostelium</taxon>
    </lineage>
</organism>
<sequence>MSENKRGGEFSSILKLTDLDYIIPSQTCIKPVEIEKSAIPSKSTIEIESDGTYFERTETGEKKSLEKVGITLNDCLACSGCITSAESVLISAQSVQEFLGTSSRGKTIVISLSPQSRASLASHFKISSLSLVKKLQTFFKNMGIDYLFDTNFSRDFSLLESANEFVERFKQYKDNISSNTTSTSLPMLSSACPGWICYAEKTHGDYILPYISTTKSPQQIMGTLVKYYFSKHIIHKEPQDIYHVTIMPCYDKKLEASRNDFYNDIFKTKDVDCVLSTGEILELLSEKNVDLMSLEESELLHGHNNEFFNITTDGKDLIGTSGSSSGGYLEFVLKYAAKQLFNVDVDKIEYKVGRNPDFKETFLKVNGETVLTFAQAFGFRNIQNVVRKIKNGKMDYHFIEIMACPSGCINGGGQIKDTSLSVQANKLALQETESIYQQQQIPRSPLDNDYVKKIYQLWFNGYFTPDSKTNLHTQYHRIEKTISALNIKW</sequence>
<dbReference type="Proteomes" id="UP000076078">
    <property type="component" value="Unassembled WGS sequence"/>
</dbReference>
<accession>A0A152A237</accession>
<dbReference type="PANTHER" id="PTHR11615">
    <property type="entry name" value="NITRATE, FORMATE, IRON DEHYDROGENASE"/>
    <property type="match status" value="1"/>
</dbReference>
<dbReference type="InterPro" id="IPR009016">
    <property type="entry name" value="Fe_hydrogenase"/>
</dbReference>
<proteinExistence type="inferred from homology"/>
<keyword evidence="4" id="KW-1185">Reference proteome</keyword>
<dbReference type="SUPFAM" id="SSF53920">
    <property type="entry name" value="Fe-only hydrogenase"/>
    <property type="match status" value="1"/>
</dbReference>
<protein>
    <submittedName>
        <fullName evidence="3">Nuclear prelamin A recognition factor-like protein</fullName>
    </submittedName>
</protein>
<dbReference type="STRING" id="361077.A0A152A237"/>
<dbReference type="Pfam" id="PF02256">
    <property type="entry name" value="Fe_hyd_SSU"/>
    <property type="match status" value="1"/>
</dbReference>
<dbReference type="SMART" id="SM00902">
    <property type="entry name" value="Fe_hyd_SSU"/>
    <property type="match status" value="1"/>
</dbReference>
<gene>
    <name evidence="3" type="ORF">DLAC_03451</name>
</gene>
<dbReference type="Gene3D" id="3.40.50.1780">
    <property type="match status" value="1"/>
</dbReference>
<dbReference type="AlphaFoldDB" id="A0A152A237"/>
<dbReference type="OMA" id="GYLHHVL"/>
<dbReference type="InterPro" id="IPR003149">
    <property type="entry name" value="Fe_hydrogenase_ssu"/>
</dbReference>
<evidence type="ECO:0000313" key="3">
    <source>
        <dbReference type="EMBL" id="KYR00286.1"/>
    </source>
</evidence>
<reference evidence="3 4" key="1">
    <citation type="submission" date="2015-12" db="EMBL/GenBank/DDBJ databases">
        <title>Dictyostelia acquired genes for synthesis and detection of signals that induce cell-type specialization by lateral gene transfer from prokaryotes.</title>
        <authorList>
            <person name="Gloeckner G."/>
            <person name="Schaap P."/>
        </authorList>
    </citation>
    <scope>NUCLEOTIDE SEQUENCE [LARGE SCALE GENOMIC DNA]</scope>
    <source>
        <strain evidence="3 4">TK</strain>
    </source>
</reference>
<comment type="similarity">
    <text evidence="1">Belongs to the NARF family.</text>
</comment>
<name>A0A152A237_TIELA</name>
<comment type="caution">
    <text evidence="3">The sequence shown here is derived from an EMBL/GenBank/DDBJ whole genome shotgun (WGS) entry which is preliminary data.</text>
</comment>
<evidence type="ECO:0000259" key="2">
    <source>
        <dbReference type="SMART" id="SM00902"/>
    </source>
</evidence>
<dbReference type="OrthoDB" id="10253113at2759"/>
<dbReference type="InterPro" id="IPR004108">
    <property type="entry name" value="Fe_hydrogenase_lsu_C"/>
</dbReference>
<dbReference type="InterPro" id="IPR050340">
    <property type="entry name" value="Cytosolic_Fe-S_CAF"/>
</dbReference>
<dbReference type="EMBL" id="LODT01000016">
    <property type="protein sequence ID" value="KYR00286.1"/>
    <property type="molecule type" value="Genomic_DNA"/>
</dbReference>
<evidence type="ECO:0000256" key="1">
    <source>
        <dbReference type="ARBA" id="ARBA00006596"/>
    </source>
</evidence>
<dbReference type="Pfam" id="PF02906">
    <property type="entry name" value="Fe_hyd_lg_C"/>
    <property type="match status" value="1"/>
</dbReference>